<comment type="caution">
    <text evidence="2">The sequence shown here is derived from an EMBL/GenBank/DDBJ whole genome shotgun (WGS) entry which is preliminary data.</text>
</comment>
<sequence length="148" mass="16225">MAPAYRLSLTRVSLPANGVVWLPGTVGVVLRVYCEGPTSSEGPFKDIGVTCITTTTNGSDGQLVSSHERWYSLGNFTPPKQDNSSSLVLALLADLKDIGNVNIKFCVKKKLEDGTLQLMPGSEEEVREPIRTMDLEQVKKETEEQLNK</sequence>
<feature type="compositionally biased region" description="Basic and acidic residues" evidence="1">
    <location>
        <begin position="127"/>
        <end position="148"/>
    </location>
</feature>
<evidence type="ECO:0000313" key="3">
    <source>
        <dbReference type="Proteomes" id="UP000224080"/>
    </source>
</evidence>
<reference evidence="2 3" key="1">
    <citation type="submission" date="2017-10" db="EMBL/GenBank/DDBJ databases">
        <title>Comparative genomics in systemic dimorphic fungi from Ajellomycetaceae.</title>
        <authorList>
            <person name="Munoz J.F."/>
            <person name="Mcewen J.G."/>
            <person name="Clay O.K."/>
            <person name="Cuomo C.A."/>
        </authorList>
    </citation>
    <scope>NUCLEOTIDE SEQUENCE [LARGE SCALE GENOMIC DNA]</scope>
    <source>
        <strain evidence="2 3">UAMH130</strain>
    </source>
</reference>
<evidence type="ECO:0000256" key="1">
    <source>
        <dbReference type="SAM" id="MobiDB-lite"/>
    </source>
</evidence>
<proteinExistence type="predicted"/>
<accession>A0A2B7XGI6</accession>
<evidence type="ECO:0000313" key="2">
    <source>
        <dbReference type="EMBL" id="PGH08035.1"/>
    </source>
</evidence>
<dbReference type="Proteomes" id="UP000224080">
    <property type="component" value="Unassembled WGS sequence"/>
</dbReference>
<name>A0A2B7XGI6_9EURO</name>
<organism evidence="2 3">
    <name type="scientific">Blastomyces parvus</name>
    <dbReference type="NCBI Taxonomy" id="2060905"/>
    <lineage>
        <taxon>Eukaryota</taxon>
        <taxon>Fungi</taxon>
        <taxon>Dikarya</taxon>
        <taxon>Ascomycota</taxon>
        <taxon>Pezizomycotina</taxon>
        <taxon>Eurotiomycetes</taxon>
        <taxon>Eurotiomycetidae</taxon>
        <taxon>Onygenales</taxon>
        <taxon>Ajellomycetaceae</taxon>
        <taxon>Blastomyces</taxon>
    </lineage>
</organism>
<dbReference type="OrthoDB" id="4177121at2759"/>
<dbReference type="AlphaFoldDB" id="A0A2B7XGI6"/>
<dbReference type="EMBL" id="PDNC01000011">
    <property type="protein sequence ID" value="PGH08035.1"/>
    <property type="molecule type" value="Genomic_DNA"/>
</dbReference>
<feature type="region of interest" description="Disordered" evidence="1">
    <location>
        <begin position="122"/>
        <end position="148"/>
    </location>
</feature>
<keyword evidence="3" id="KW-1185">Reference proteome</keyword>
<protein>
    <submittedName>
        <fullName evidence="2">Uncharacterized protein</fullName>
    </submittedName>
</protein>
<gene>
    <name evidence="2" type="ORF">GX51_01476</name>
</gene>